<protein>
    <submittedName>
        <fullName evidence="2">Uncharacterized protein</fullName>
    </submittedName>
</protein>
<evidence type="ECO:0000256" key="1">
    <source>
        <dbReference type="SAM" id="MobiDB-lite"/>
    </source>
</evidence>
<organism evidence="2 3">
    <name type="scientific">Rhizobium leguminosarum</name>
    <dbReference type="NCBI Taxonomy" id="384"/>
    <lineage>
        <taxon>Bacteria</taxon>
        <taxon>Pseudomonadati</taxon>
        <taxon>Pseudomonadota</taxon>
        <taxon>Alphaproteobacteria</taxon>
        <taxon>Hyphomicrobiales</taxon>
        <taxon>Rhizobiaceae</taxon>
        <taxon>Rhizobium/Agrobacterium group</taxon>
        <taxon>Rhizobium</taxon>
    </lineage>
</organism>
<feature type="region of interest" description="Disordered" evidence="1">
    <location>
        <begin position="571"/>
        <end position="622"/>
    </location>
</feature>
<accession>A0A1L3ZAY3</accession>
<evidence type="ECO:0000313" key="2">
    <source>
        <dbReference type="EMBL" id="API52846.1"/>
    </source>
</evidence>
<sequence>MDLDTSSLTPLGGHSEASPSGGSPGLDISSLRPMGQPEADTHAVAQEQPSTRPSIGSLAKQGALGLVSGIPNAIGGLTNLLEKGTVDALTFSNPVTGESSFRGLGRSLGLIDGEEPKPEPYVPTTGGDVGRWSHVDQLPEPKNPQERVARMAGEGAVTMAVPGGIFGKLGTVGNIARGTVVGGLSGGTAQTAAEVVPEKYKPLASLVGGMAGGLTGETLAAIPGAAKSGVRAAADYAAPLTEGGRERIAGQTLRDAASNPDEVLTSIDKQPRSLVAGSEPTTFQLTGDPGLGTLERAVAAKNPEMFQQLRGEQNAARLDALSDIQSAGHPEAVSTFFKNQLDDLDKATQALHETAERNARDRYTDIGSSRTPETIGEDIKSAVTPQIEAAANRARTATEGLGGGDPAVLGEQARTALQNQLEDVRARERSLWKAVDPDGNMQTVSSPIKQAVGRIYSDMGPESRLGMAPIEAQIANVVSEYGQVLPFQRLIDLRSAVSQAMRDARSPLAPNQPAYGRLTQLRGAIEDAINDSVAHKAAQEQQAVATGAMKPQETMAQRLERETQEFMRAKRAGTGSLGPDNAEFGDTFSGRSDVPPGEMGSGSQARGPASGTSKDPGTEGPFLDEATVERLKAATAATAERKQTFGAKPVSQILQRPGNTQPFTMPSAGVASSVWKPGAAGADTVRSVLRAAGNNPEAVESVRNMAAASLRAKAENGVLTPRALNQWRAQHGPALKALEDASPGTIQRFETAAKASEGLSRYENFNPSAPSGVLPERYFATGEKGFGSVEELRSLLGKERADKLLSEYAADSLKKTASRPDGTLDPKKFEAWQKSHSGALRALPDVQAKFMTAAKASDNLATVAAQRKDTLDAYQKSAAGKLLKVEDPADVVKTVGGLFNRNDSVAQMRALAKAAEKDPAAMAGLRKSVVEFMENRLISNTEAGTSGRNLIKSDQFQTFLGKNFTALRQVFSDEELNAMRAIAQDLKRANRSIASSKLPGGSNTAQDQAAIAAHSMKESLLAKIVTHGIGGGAGFLTTGPVGAVAGVIGSHVLGSMREAGIRNIEDLIRDAMLRPDLAKALLMKAPKRVDTGSELTLAAKLRNLTAFSAAQSQKQND</sequence>
<dbReference type="EMBL" id="CP018228">
    <property type="protein sequence ID" value="API52846.1"/>
    <property type="molecule type" value="Genomic_DNA"/>
</dbReference>
<feature type="region of interest" description="Disordered" evidence="1">
    <location>
        <begin position="354"/>
        <end position="373"/>
    </location>
</feature>
<gene>
    <name evidence="2" type="ORF">BMW22_15585</name>
</gene>
<proteinExistence type="predicted"/>
<dbReference type="Proteomes" id="UP000183050">
    <property type="component" value="Chromosome"/>
</dbReference>
<feature type="region of interest" description="Disordered" evidence="1">
    <location>
        <begin position="1"/>
        <end position="56"/>
    </location>
</feature>
<evidence type="ECO:0000313" key="3">
    <source>
        <dbReference type="Proteomes" id="UP000183050"/>
    </source>
</evidence>
<feature type="compositionally biased region" description="Polar residues" evidence="1">
    <location>
        <begin position="652"/>
        <end position="662"/>
    </location>
</feature>
<reference evidence="2 3" key="1">
    <citation type="submission" date="2016-11" db="EMBL/GenBank/DDBJ databases">
        <title>Rhizobium leguminosarum bv. viciae strain Vaf12 isolated from Vavilovia formosa root nodules from Russia, Dagestan.</title>
        <authorList>
            <person name="Kimeklis A."/>
        </authorList>
    </citation>
    <scope>NUCLEOTIDE SEQUENCE [LARGE SCALE GENOMIC DNA]</scope>
    <source>
        <strain evidence="2 3">Vaf-108</strain>
    </source>
</reference>
<name>A0A1L3ZAY3_RHILE</name>
<dbReference type="AlphaFoldDB" id="A0A1L3ZAY3"/>
<feature type="region of interest" description="Disordered" evidence="1">
    <location>
        <begin position="635"/>
        <end position="662"/>
    </location>
</feature>
<feature type="compositionally biased region" description="Basic and acidic residues" evidence="1">
    <location>
        <begin position="354"/>
        <end position="364"/>
    </location>
</feature>